<proteinExistence type="predicted"/>
<dbReference type="RefSeq" id="WP_224531472.1">
    <property type="nucleotide sequence ID" value="NZ_JAIUJR010000011.1"/>
</dbReference>
<evidence type="ECO:0000313" key="2">
    <source>
        <dbReference type="Proteomes" id="UP001198901"/>
    </source>
</evidence>
<dbReference type="Proteomes" id="UP001198901">
    <property type="component" value="Unassembled WGS sequence"/>
</dbReference>
<accession>A0ABS7XUR5</accession>
<sequence length="68" mass="7991">MNDYIIFLGILGNDQEALLEKQKARILGFSGRQCTRLENLDGIKKQVMVIYDIAFYPYNENYFKIIKL</sequence>
<gene>
    <name evidence="1" type="ORF">LBU54_14240</name>
</gene>
<dbReference type="EMBL" id="JAIUJR010000011">
    <property type="protein sequence ID" value="MCA0133753.1"/>
    <property type="molecule type" value="Genomic_DNA"/>
</dbReference>
<keyword evidence="2" id="KW-1185">Reference proteome</keyword>
<reference evidence="2" key="1">
    <citation type="submission" date="2023-07" db="EMBL/GenBank/DDBJ databases">
        <authorList>
            <person name="Yue Y."/>
        </authorList>
    </citation>
    <scope>NUCLEOTIDE SEQUENCE [LARGE SCALE GENOMIC DNA]</scope>
    <source>
        <strain evidence="2">D23</strain>
    </source>
</reference>
<name>A0ABS7XUR5_9FLAO</name>
<evidence type="ECO:0000313" key="1">
    <source>
        <dbReference type="EMBL" id="MCA0133753.1"/>
    </source>
</evidence>
<protein>
    <submittedName>
        <fullName evidence="1">Uncharacterized protein</fullName>
    </submittedName>
</protein>
<organism evidence="1 2">
    <name type="scientific">Winogradskyella alexanderae</name>
    <dbReference type="NCBI Taxonomy" id="2877123"/>
    <lineage>
        <taxon>Bacteria</taxon>
        <taxon>Pseudomonadati</taxon>
        <taxon>Bacteroidota</taxon>
        <taxon>Flavobacteriia</taxon>
        <taxon>Flavobacteriales</taxon>
        <taxon>Flavobacteriaceae</taxon>
        <taxon>Winogradskyella</taxon>
    </lineage>
</organism>
<comment type="caution">
    <text evidence="1">The sequence shown here is derived from an EMBL/GenBank/DDBJ whole genome shotgun (WGS) entry which is preliminary data.</text>
</comment>